<gene>
    <name evidence="1" type="ORF">AMTR_s00055p00134100</name>
</gene>
<dbReference type="AlphaFoldDB" id="U5DA09"/>
<sequence>MDHTLFDLLHVFQGSTLPNPLFLRALLHFFNVCCHHNESHPRHCLCHGFSPKNGESEF</sequence>
<organism evidence="1 2">
    <name type="scientific">Amborella trichopoda</name>
    <dbReference type="NCBI Taxonomy" id="13333"/>
    <lineage>
        <taxon>Eukaryota</taxon>
        <taxon>Viridiplantae</taxon>
        <taxon>Streptophyta</taxon>
        <taxon>Embryophyta</taxon>
        <taxon>Tracheophyta</taxon>
        <taxon>Spermatophyta</taxon>
        <taxon>Magnoliopsida</taxon>
        <taxon>Amborellales</taxon>
        <taxon>Amborellaceae</taxon>
        <taxon>Amborella</taxon>
    </lineage>
</organism>
<reference evidence="2" key="1">
    <citation type="journal article" date="2013" name="Science">
        <title>The Amborella genome and the evolution of flowering plants.</title>
        <authorList>
            <consortium name="Amborella Genome Project"/>
        </authorList>
    </citation>
    <scope>NUCLEOTIDE SEQUENCE [LARGE SCALE GENOMIC DNA]</scope>
</reference>
<dbReference type="EMBL" id="KI392237">
    <property type="protein sequence ID" value="ERN18267.1"/>
    <property type="molecule type" value="Genomic_DNA"/>
</dbReference>
<proteinExistence type="predicted"/>
<name>U5DA09_AMBTC</name>
<accession>U5DA09</accession>
<evidence type="ECO:0000313" key="2">
    <source>
        <dbReference type="Proteomes" id="UP000017836"/>
    </source>
</evidence>
<dbReference type="Proteomes" id="UP000017836">
    <property type="component" value="Unassembled WGS sequence"/>
</dbReference>
<dbReference type="HOGENOM" id="CLU_2981730_0_0_1"/>
<dbReference type="Gramene" id="ERN18267">
    <property type="protein sequence ID" value="ERN18267"/>
    <property type="gene ID" value="AMTR_s00055p00134100"/>
</dbReference>
<keyword evidence="2" id="KW-1185">Reference proteome</keyword>
<protein>
    <submittedName>
        <fullName evidence="1">Uncharacterized protein</fullName>
    </submittedName>
</protein>
<evidence type="ECO:0000313" key="1">
    <source>
        <dbReference type="EMBL" id="ERN18267.1"/>
    </source>
</evidence>